<name>A0A7W9LY41_9PSEU</name>
<evidence type="ECO:0000259" key="3">
    <source>
        <dbReference type="PROSITE" id="PS50893"/>
    </source>
</evidence>
<dbReference type="InterPro" id="IPR027417">
    <property type="entry name" value="P-loop_NTPase"/>
</dbReference>
<accession>A0A7W9LY41</accession>
<organism evidence="4 5">
    <name type="scientific">Saccharothrix ecbatanensis</name>
    <dbReference type="NCBI Taxonomy" id="1105145"/>
    <lineage>
        <taxon>Bacteria</taxon>
        <taxon>Bacillati</taxon>
        <taxon>Actinomycetota</taxon>
        <taxon>Actinomycetes</taxon>
        <taxon>Pseudonocardiales</taxon>
        <taxon>Pseudonocardiaceae</taxon>
        <taxon>Saccharothrix</taxon>
    </lineage>
</organism>
<dbReference type="InterPro" id="IPR003439">
    <property type="entry name" value="ABC_transporter-like_ATP-bd"/>
</dbReference>
<dbReference type="AlphaFoldDB" id="A0A7W9LY41"/>
<feature type="domain" description="ABC transporter" evidence="3">
    <location>
        <begin position="8"/>
        <end position="222"/>
    </location>
</feature>
<gene>
    <name evidence="4" type="ORF">F4560_000253</name>
</gene>
<evidence type="ECO:0000256" key="2">
    <source>
        <dbReference type="ARBA" id="ARBA00022840"/>
    </source>
</evidence>
<dbReference type="GO" id="GO:0016887">
    <property type="term" value="F:ATP hydrolysis activity"/>
    <property type="evidence" value="ECO:0007669"/>
    <property type="project" value="InterPro"/>
</dbReference>
<dbReference type="InterPro" id="IPR003593">
    <property type="entry name" value="AAA+_ATPase"/>
</dbReference>
<evidence type="ECO:0000313" key="4">
    <source>
        <dbReference type="EMBL" id="MBB5800485.1"/>
    </source>
</evidence>
<sequence>MLDVGFAVRANGLGVRYRRGWALRDCSFELAPGTVTALVGANGAGKSTLLRLAAGLQRPTEGVVEVSGEVGFVAQEKPLYRAFTVAEMLRFGRSTNDSWDQEYAEQLVGEARLPADAKVGSLSGGHRARLALVLALARRPQVLLLDEPLSEMDPVARETTMRALMVAVAETGLTVVLSSHVLAELEGVCDHLLLLDQGSVRLEGDVEELVEGHRVVVAARGADFGDHEVVTTREGERQVTALLRLVGPPDLPDLPEASTPALNELVVAYLRAGEAA</sequence>
<reference evidence="4 5" key="1">
    <citation type="submission" date="2020-08" db="EMBL/GenBank/DDBJ databases">
        <title>Sequencing the genomes of 1000 actinobacteria strains.</title>
        <authorList>
            <person name="Klenk H.-P."/>
        </authorList>
    </citation>
    <scope>NUCLEOTIDE SEQUENCE [LARGE SCALE GENOMIC DNA]</scope>
    <source>
        <strain evidence="4 5">DSM 45486</strain>
    </source>
</reference>
<proteinExistence type="predicted"/>
<evidence type="ECO:0000256" key="1">
    <source>
        <dbReference type="ARBA" id="ARBA00022741"/>
    </source>
</evidence>
<keyword evidence="5" id="KW-1185">Reference proteome</keyword>
<dbReference type="SMART" id="SM00382">
    <property type="entry name" value="AAA"/>
    <property type="match status" value="1"/>
</dbReference>
<dbReference type="CDD" id="cd03230">
    <property type="entry name" value="ABC_DR_subfamily_A"/>
    <property type="match status" value="1"/>
</dbReference>
<dbReference type="PANTHER" id="PTHR43158:SF2">
    <property type="entry name" value="SKFA PEPTIDE EXPORT ATP-BINDING PROTEIN SKFE"/>
    <property type="match status" value="1"/>
</dbReference>
<protein>
    <submittedName>
        <fullName evidence="4">ABC-2 type transport system ATP-binding protein</fullName>
    </submittedName>
</protein>
<dbReference type="PROSITE" id="PS50893">
    <property type="entry name" value="ABC_TRANSPORTER_2"/>
    <property type="match status" value="1"/>
</dbReference>
<dbReference type="EMBL" id="JACHMO010000001">
    <property type="protein sequence ID" value="MBB5800485.1"/>
    <property type="molecule type" value="Genomic_DNA"/>
</dbReference>
<dbReference type="SUPFAM" id="SSF52540">
    <property type="entry name" value="P-loop containing nucleoside triphosphate hydrolases"/>
    <property type="match status" value="1"/>
</dbReference>
<dbReference type="GO" id="GO:0005524">
    <property type="term" value="F:ATP binding"/>
    <property type="evidence" value="ECO:0007669"/>
    <property type="project" value="UniProtKB-KW"/>
</dbReference>
<keyword evidence="2 4" id="KW-0067">ATP-binding</keyword>
<comment type="caution">
    <text evidence="4">The sequence shown here is derived from an EMBL/GenBank/DDBJ whole genome shotgun (WGS) entry which is preliminary data.</text>
</comment>
<dbReference type="Gene3D" id="3.40.50.300">
    <property type="entry name" value="P-loop containing nucleotide triphosphate hydrolases"/>
    <property type="match status" value="1"/>
</dbReference>
<dbReference type="PANTHER" id="PTHR43158">
    <property type="entry name" value="SKFA PEPTIDE EXPORT ATP-BINDING PROTEIN SKFE"/>
    <property type="match status" value="1"/>
</dbReference>
<dbReference type="RefSeq" id="WP_312868053.1">
    <property type="nucleotide sequence ID" value="NZ_JACHMO010000001.1"/>
</dbReference>
<evidence type="ECO:0000313" key="5">
    <source>
        <dbReference type="Proteomes" id="UP000552097"/>
    </source>
</evidence>
<dbReference type="Pfam" id="PF00005">
    <property type="entry name" value="ABC_tran"/>
    <property type="match status" value="1"/>
</dbReference>
<dbReference type="Proteomes" id="UP000552097">
    <property type="component" value="Unassembled WGS sequence"/>
</dbReference>
<keyword evidence="1" id="KW-0547">Nucleotide-binding</keyword>